<evidence type="ECO:0000256" key="1">
    <source>
        <dbReference type="SAM" id="MobiDB-lite"/>
    </source>
</evidence>
<dbReference type="Proteomes" id="UP000009888">
    <property type="component" value="Unassembled WGS sequence"/>
</dbReference>
<keyword evidence="2" id="KW-1133">Transmembrane helix</keyword>
<dbReference type="RefSeq" id="WP_007001200.1">
    <property type="nucleotide sequence ID" value="NZ_JH992955.1"/>
</dbReference>
<evidence type="ECO:0000313" key="4">
    <source>
        <dbReference type="Proteomes" id="UP000009888"/>
    </source>
</evidence>
<reference evidence="3 4" key="1">
    <citation type="submission" date="2012-09" db="EMBL/GenBank/DDBJ databases">
        <title>The Genome Sequence of Actinobaculum massiliae ACS-171-V-COL2.</title>
        <authorList>
            <consortium name="The Broad Institute Genome Sequencing Platform"/>
            <person name="Earl A."/>
            <person name="Ward D."/>
            <person name="Feldgarden M."/>
            <person name="Gevers D."/>
            <person name="Saerens B."/>
            <person name="Vaneechoutte M."/>
            <person name="Walker B."/>
            <person name="Young S.K."/>
            <person name="Zeng Q."/>
            <person name="Gargeya S."/>
            <person name="Fitzgerald M."/>
            <person name="Haas B."/>
            <person name="Abouelleil A."/>
            <person name="Alvarado L."/>
            <person name="Arachchi H.M."/>
            <person name="Berlin A."/>
            <person name="Chapman S.B."/>
            <person name="Goldberg J."/>
            <person name="Griggs A."/>
            <person name="Gujja S."/>
            <person name="Hansen M."/>
            <person name="Howarth C."/>
            <person name="Imamovic A."/>
            <person name="Larimer J."/>
            <person name="McCowen C."/>
            <person name="Montmayeur A."/>
            <person name="Murphy C."/>
            <person name="Neiman D."/>
            <person name="Pearson M."/>
            <person name="Priest M."/>
            <person name="Roberts A."/>
            <person name="Saif S."/>
            <person name="Shea T."/>
            <person name="Sisk P."/>
            <person name="Sykes S."/>
            <person name="Wortman J."/>
            <person name="Nusbaum C."/>
            <person name="Birren B."/>
        </authorList>
    </citation>
    <scope>NUCLEOTIDE SEQUENCE [LARGE SCALE GENOMIC DNA]</scope>
    <source>
        <strain evidence="4">ACS-171-V-Col2</strain>
    </source>
</reference>
<keyword evidence="2" id="KW-0812">Transmembrane</keyword>
<keyword evidence="2" id="KW-0472">Membrane</keyword>
<gene>
    <name evidence="3" type="ORF">HMPREF9233_00994</name>
</gene>
<name>K9EEY4_9ACTO</name>
<accession>K9EEY4</accession>
<dbReference type="PATRIC" id="fig|883066.3.peg.1037"/>
<evidence type="ECO:0000313" key="3">
    <source>
        <dbReference type="EMBL" id="EKU95233.1"/>
    </source>
</evidence>
<proteinExistence type="predicted"/>
<feature type="transmembrane region" description="Helical" evidence="2">
    <location>
        <begin position="281"/>
        <end position="302"/>
    </location>
</feature>
<feature type="compositionally biased region" description="Low complexity" evidence="1">
    <location>
        <begin position="102"/>
        <end position="124"/>
    </location>
</feature>
<keyword evidence="4" id="KW-1185">Reference proteome</keyword>
<feature type="compositionally biased region" description="Polar residues" evidence="1">
    <location>
        <begin position="1"/>
        <end position="12"/>
    </location>
</feature>
<feature type="region of interest" description="Disordered" evidence="1">
    <location>
        <begin position="1"/>
        <end position="139"/>
    </location>
</feature>
<sequence>MSTPNDPYNQQHPRPLDGEDFLEPIEEQVPASEPGAETFGAQLPEENRPVEAENALDTPIFEDEPADSVAPAYGADGPVADDPAPEPNTTDTATRDEVPYFEAQETAAREATAPEAVAQQAPAEAGDEARYAAPAQQTAPFEAQADYGHTREYATLGQAAGVPEAPRSQVNEPEAPATSPYRVQEQPYADDSAFTVQYPPVESEAQDRMAQWATIESSEPEVPEEPKGRGWTHVWVTLVTLLLLPVAWYLLSNGMEALRLAHPLTEAELTDPALNQVTPMVLGPILELLGGVAALIIVALLARRSSFGAQFFGIVIALGAAVGLFFPKLALHVPVLWARVTASLNHVIIDNVTAHLYRDLLWGRFLVFGIVIFVIGLAAHGARKRAAKRAAAQTARELLVSDAE</sequence>
<feature type="transmembrane region" description="Helical" evidence="2">
    <location>
        <begin position="234"/>
        <end position="251"/>
    </location>
</feature>
<dbReference type="EMBL" id="AGWL01000005">
    <property type="protein sequence ID" value="EKU95233.1"/>
    <property type="molecule type" value="Genomic_DNA"/>
</dbReference>
<dbReference type="eggNOG" id="ENOG5033D0U">
    <property type="taxonomic scope" value="Bacteria"/>
</dbReference>
<organism evidence="3 4">
    <name type="scientific">Actinobaculum massiliense ACS-171-V-Col2</name>
    <dbReference type="NCBI Taxonomy" id="883066"/>
    <lineage>
        <taxon>Bacteria</taxon>
        <taxon>Bacillati</taxon>
        <taxon>Actinomycetota</taxon>
        <taxon>Actinomycetes</taxon>
        <taxon>Actinomycetales</taxon>
        <taxon>Actinomycetaceae</taxon>
        <taxon>Actinobaculum</taxon>
    </lineage>
</organism>
<protein>
    <submittedName>
        <fullName evidence="3">Uncharacterized protein</fullName>
    </submittedName>
</protein>
<dbReference type="STRING" id="202789.GCA_001457435_01126"/>
<feature type="transmembrane region" description="Helical" evidence="2">
    <location>
        <begin position="309"/>
        <end position="327"/>
    </location>
</feature>
<feature type="transmembrane region" description="Helical" evidence="2">
    <location>
        <begin position="361"/>
        <end position="379"/>
    </location>
</feature>
<comment type="caution">
    <text evidence="3">The sequence shown here is derived from an EMBL/GenBank/DDBJ whole genome shotgun (WGS) entry which is preliminary data.</text>
</comment>
<dbReference type="AlphaFoldDB" id="K9EEY4"/>
<evidence type="ECO:0000256" key="2">
    <source>
        <dbReference type="SAM" id="Phobius"/>
    </source>
</evidence>
<dbReference type="HOGENOM" id="CLU_680841_0_0_11"/>